<accession>A0A0M3AKN0</accession>
<gene>
    <name evidence="2" type="ORF">YP76_20645</name>
</gene>
<dbReference type="Pfam" id="PF11459">
    <property type="entry name" value="AbiEi_3"/>
    <property type="match status" value="1"/>
</dbReference>
<evidence type="ECO:0000313" key="2">
    <source>
        <dbReference type="EMBL" id="KKW90400.1"/>
    </source>
</evidence>
<feature type="domain" description="Transcriptional regulator AbiEi antitoxin N-terminal" evidence="1">
    <location>
        <begin position="7"/>
        <end position="97"/>
    </location>
</feature>
<comment type="caution">
    <text evidence="2">The sequence shown here is derived from an EMBL/GenBank/DDBJ whole genome shotgun (WGS) entry which is preliminary data.</text>
</comment>
<dbReference type="EMBL" id="LBIC01000010">
    <property type="protein sequence ID" value="KKW90400.1"/>
    <property type="molecule type" value="Genomic_DNA"/>
</dbReference>
<name>A0A0M3AKN0_9SPHN</name>
<dbReference type="InterPro" id="IPR033455">
    <property type="entry name" value="AbiEi_3_N"/>
</dbReference>
<keyword evidence="3" id="KW-1185">Reference proteome</keyword>
<protein>
    <recommendedName>
        <fullName evidence="1">Transcriptional regulator AbiEi antitoxin N-terminal domain-containing protein</fullName>
    </recommendedName>
</protein>
<reference evidence="2 3" key="1">
    <citation type="submission" date="2015-04" db="EMBL/GenBank/DDBJ databases">
        <title>Genome sequence of aromatic hydrocarbons-degrading Sphingobium chungbukense DJ77.</title>
        <authorList>
            <person name="Kim Y.-C."/>
            <person name="Chae J.-C."/>
        </authorList>
    </citation>
    <scope>NUCLEOTIDE SEQUENCE [LARGE SCALE GENOMIC DNA]</scope>
    <source>
        <strain evidence="2 3">DJ77</strain>
    </source>
</reference>
<proteinExistence type="predicted"/>
<dbReference type="STRING" id="56193.YP76_20645"/>
<dbReference type="Pfam" id="PF17194">
    <property type="entry name" value="AbiEi_3_N"/>
    <property type="match status" value="1"/>
</dbReference>
<organism evidence="2 3">
    <name type="scientific">Sphingobium chungbukense</name>
    <dbReference type="NCBI Taxonomy" id="56193"/>
    <lineage>
        <taxon>Bacteria</taxon>
        <taxon>Pseudomonadati</taxon>
        <taxon>Pseudomonadota</taxon>
        <taxon>Alphaproteobacteria</taxon>
        <taxon>Sphingomonadales</taxon>
        <taxon>Sphingomonadaceae</taxon>
        <taxon>Sphingobium</taxon>
    </lineage>
</organism>
<dbReference type="InterPro" id="IPR021561">
    <property type="entry name" value="AbiEi_3"/>
</dbReference>
<dbReference type="Proteomes" id="UP000033874">
    <property type="component" value="Unassembled WGS sequence"/>
</dbReference>
<dbReference type="RefSeq" id="WP_046765486.1">
    <property type="nucleotide sequence ID" value="NZ_LBIC01000010.1"/>
</dbReference>
<evidence type="ECO:0000313" key="3">
    <source>
        <dbReference type="Proteomes" id="UP000033874"/>
    </source>
</evidence>
<dbReference type="PATRIC" id="fig|56193.3.peg.4337"/>
<sequence length="257" mass="28995">MKVVRTDKLRSLLDAWEPHTVATSPHLKALGFTAQDVQNYTASHWLVSLGRGAFKRPMETVTWQGALYSVQSQLKLPVHVGALTALEMTGNSHYLRFGESKAYLFSPLRVVLPAWFQTHWGDEVRHMQSKLLPNEFGLTEQRSPEGYPLTTATPERAILELLHLAPKEFDLVEAGQIVEGMTSLRPKLMQPLLETCASVKVRRLFLYLAERVNLPVMRHLNVEKIDLGKGDRSLVRMGRYVPKYGLLLPKELVSNGG</sequence>
<evidence type="ECO:0000259" key="1">
    <source>
        <dbReference type="Pfam" id="PF17194"/>
    </source>
</evidence>
<dbReference type="AlphaFoldDB" id="A0A0M3AKN0"/>